<protein>
    <submittedName>
        <fullName evidence="2">Uncharacterized protein</fullName>
    </submittedName>
</protein>
<gene>
    <name evidence="2" type="ORF">EIP91_008277</name>
</gene>
<accession>A0A4R0R5S8</accession>
<keyword evidence="3" id="KW-1185">Reference proteome</keyword>
<feature type="region of interest" description="Disordered" evidence="1">
    <location>
        <begin position="147"/>
        <end position="168"/>
    </location>
</feature>
<name>A0A4R0R5S8_9APHY</name>
<dbReference type="AlphaFoldDB" id="A0A4R0R5S8"/>
<sequence>MNAPSIPDTKKTPLEDFATFSWYYREPEEFTAHWIVATMSRAERIAPHSREAALAKQSPYARWLRRSFGPVFRIAAPRPCRPQEIDLNALRKMAAAVNDPLKPQTETAPAERVTSTMFARKMAVKDTSAVTQVYSCCENRPSIIRPTSNATMRTTSSSASSVSSEYPSPASDAYAALSRERHPHKETASFIFSGKHAVFCGSATKNYGRIKKIERVAVLVQKAAIVDDRRFNTSDVDADTNLTSSSTRSDHDVRFLHDEVDAS</sequence>
<dbReference type="EMBL" id="RWJN01000455">
    <property type="protein sequence ID" value="TCD61533.1"/>
    <property type="molecule type" value="Genomic_DNA"/>
</dbReference>
<evidence type="ECO:0000256" key="1">
    <source>
        <dbReference type="SAM" id="MobiDB-lite"/>
    </source>
</evidence>
<evidence type="ECO:0000313" key="3">
    <source>
        <dbReference type="Proteomes" id="UP000292702"/>
    </source>
</evidence>
<dbReference type="Proteomes" id="UP000292702">
    <property type="component" value="Unassembled WGS sequence"/>
</dbReference>
<evidence type="ECO:0000313" key="2">
    <source>
        <dbReference type="EMBL" id="TCD61533.1"/>
    </source>
</evidence>
<reference evidence="2 3" key="1">
    <citation type="submission" date="2018-11" db="EMBL/GenBank/DDBJ databases">
        <title>Genome assembly of Steccherinum ochraceum LE-BIN_3174, the white-rot fungus of the Steccherinaceae family (The Residual Polyporoid clade, Polyporales, Basidiomycota).</title>
        <authorList>
            <person name="Fedorova T.V."/>
            <person name="Glazunova O.A."/>
            <person name="Landesman E.O."/>
            <person name="Moiseenko K.V."/>
            <person name="Psurtseva N.V."/>
            <person name="Savinova O.S."/>
            <person name="Shakhova N.V."/>
            <person name="Tyazhelova T.V."/>
            <person name="Vasina D.V."/>
        </authorList>
    </citation>
    <scope>NUCLEOTIDE SEQUENCE [LARGE SCALE GENOMIC DNA]</scope>
    <source>
        <strain evidence="2 3">LE-BIN_3174</strain>
    </source>
</reference>
<proteinExistence type="predicted"/>
<comment type="caution">
    <text evidence="2">The sequence shown here is derived from an EMBL/GenBank/DDBJ whole genome shotgun (WGS) entry which is preliminary data.</text>
</comment>
<organism evidence="2 3">
    <name type="scientific">Steccherinum ochraceum</name>
    <dbReference type="NCBI Taxonomy" id="92696"/>
    <lineage>
        <taxon>Eukaryota</taxon>
        <taxon>Fungi</taxon>
        <taxon>Dikarya</taxon>
        <taxon>Basidiomycota</taxon>
        <taxon>Agaricomycotina</taxon>
        <taxon>Agaricomycetes</taxon>
        <taxon>Polyporales</taxon>
        <taxon>Steccherinaceae</taxon>
        <taxon>Steccherinum</taxon>
    </lineage>
</organism>